<feature type="chain" id="PRO_5046613589" evidence="1">
    <location>
        <begin position="19"/>
        <end position="195"/>
    </location>
</feature>
<reference evidence="2 3" key="1">
    <citation type="submission" date="2021-01" db="EMBL/GenBank/DDBJ databases">
        <title>Whole genome shotgun sequence of Microbispora siamensis NBRC 104113.</title>
        <authorList>
            <person name="Komaki H."/>
            <person name="Tamura T."/>
        </authorList>
    </citation>
    <scope>NUCLEOTIDE SEQUENCE [LARGE SCALE GENOMIC DNA]</scope>
    <source>
        <strain evidence="2 3">NBRC 104113</strain>
    </source>
</reference>
<dbReference type="EMBL" id="BOOF01000017">
    <property type="protein sequence ID" value="GIH62446.1"/>
    <property type="molecule type" value="Genomic_DNA"/>
</dbReference>
<proteinExistence type="predicted"/>
<name>A0ABQ4GLZ8_9ACTN</name>
<keyword evidence="1" id="KW-0732">Signal</keyword>
<sequence length="195" mass="20855">MAALAGLTVLAAPAVASAEALTTALSGSSASGSRTFSFRGMNLRIPASWKVHRKGDEVVVTTGACKRPDAFAANCRSFWVLGPKEFTDVPVGGGSFTYTGKYQWYPFSAPVPCPFDSTTAWNPGDKAGSRGLFQIGKGHKAKYAAWPNECVTNNGGRRTKSFTAREWFLPSSKILIIDVWNTPGLSKVLKGATWS</sequence>
<evidence type="ECO:0000313" key="3">
    <source>
        <dbReference type="Proteomes" id="UP000660454"/>
    </source>
</evidence>
<feature type="signal peptide" evidence="1">
    <location>
        <begin position="1"/>
        <end position="18"/>
    </location>
</feature>
<evidence type="ECO:0000256" key="1">
    <source>
        <dbReference type="SAM" id="SignalP"/>
    </source>
</evidence>
<evidence type="ECO:0000313" key="2">
    <source>
        <dbReference type="EMBL" id="GIH62446.1"/>
    </source>
</evidence>
<keyword evidence="3" id="KW-1185">Reference proteome</keyword>
<organism evidence="2 3">
    <name type="scientific">Microbispora siamensis</name>
    <dbReference type="NCBI Taxonomy" id="564413"/>
    <lineage>
        <taxon>Bacteria</taxon>
        <taxon>Bacillati</taxon>
        <taxon>Actinomycetota</taxon>
        <taxon>Actinomycetes</taxon>
        <taxon>Streptosporangiales</taxon>
        <taxon>Streptosporangiaceae</taxon>
        <taxon>Microbispora</taxon>
    </lineage>
</organism>
<comment type="caution">
    <text evidence="2">The sequence shown here is derived from an EMBL/GenBank/DDBJ whole genome shotgun (WGS) entry which is preliminary data.</text>
</comment>
<protein>
    <submittedName>
        <fullName evidence="2">Uncharacterized protein</fullName>
    </submittedName>
</protein>
<accession>A0ABQ4GLZ8</accession>
<gene>
    <name evidence="2" type="ORF">Msi02_32630</name>
</gene>
<dbReference type="Proteomes" id="UP000660454">
    <property type="component" value="Unassembled WGS sequence"/>
</dbReference>